<accession>A0AAE1AFF0</accession>
<keyword evidence="2" id="KW-1185">Reference proteome</keyword>
<reference evidence="1" key="1">
    <citation type="journal article" date="2023" name="G3 (Bethesda)">
        <title>A reference genome for the long-term kleptoplast-retaining sea slug Elysia crispata morphotype clarki.</title>
        <authorList>
            <person name="Eastman K.E."/>
            <person name="Pendleton A.L."/>
            <person name="Shaikh M.A."/>
            <person name="Suttiyut T."/>
            <person name="Ogas R."/>
            <person name="Tomko P."/>
            <person name="Gavelis G."/>
            <person name="Widhalm J.R."/>
            <person name="Wisecaver J.H."/>
        </authorList>
    </citation>
    <scope>NUCLEOTIDE SEQUENCE</scope>
    <source>
        <strain evidence="1">ECLA1</strain>
    </source>
</reference>
<dbReference type="AlphaFoldDB" id="A0AAE1AFF0"/>
<proteinExistence type="predicted"/>
<organism evidence="1 2">
    <name type="scientific">Elysia crispata</name>
    <name type="common">lettuce slug</name>
    <dbReference type="NCBI Taxonomy" id="231223"/>
    <lineage>
        <taxon>Eukaryota</taxon>
        <taxon>Metazoa</taxon>
        <taxon>Spiralia</taxon>
        <taxon>Lophotrochozoa</taxon>
        <taxon>Mollusca</taxon>
        <taxon>Gastropoda</taxon>
        <taxon>Heterobranchia</taxon>
        <taxon>Euthyneura</taxon>
        <taxon>Panpulmonata</taxon>
        <taxon>Sacoglossa</taxon>
        <taxon>Placobranchoidea</taxon>
        <taxon>Plakobranchidae</taxon>
        <taxon>Elysia</taxon>
    </lineage>
</organism>
<name>A0AAE1AFF0_9GAST</name>
<gene>
    <name evidence="1" type="ORF">RRG08_037399</name>
</gene>
<comment type="caution">
    <text evidence="1">The sequence shown here is derived from an EMBL/GenBank/DDBJ whole genome shotgun (WGS) entry which is preliminary data.</text>
</comment>
<protein>
    <submittedName>
        <fullName evidence="1">Uncharacterized protein</fullName>
    </submittedName>
</protein>
<dbReference type="Proteomes" id="UP001283361">
    <property type="component" value="Unassembled WGS sequence"/>
</dbReference>
<sequence length="117" mass="12778">MEAQLDHPKVYGQIKQDIDSATERSTQGNTQTAAVPEIVARATSPVCSPVPPARLLLYRDEYRCMLELGGCEYGLAGSCGESSAPPMTQFMRRPCPTAFITVEPLMGPSRLGFFRPI</sequence>
<evidence type="ECO:0000313" key="1">
    <source>
        <dbReference type="EMBL" id="KAK3786934.1"/>
    </source>
</evidence>
<dbReference type="EMBL" id="JAWDGP010001927">
    <property type="protein sequence ID" value="KAK3786934.1"/>
    <property type="molecule type" value="Genomic_DNA"/>
</dbReference>
<evidence type="ECO:0000313" key="2">
    <source>
        <dbReference type="Proteomes" id="UP001283361"/>
    </source>
</evidence>